<sequence>MATRKPHSEKPASAKNTRSRVQTSHIRSSRTHTQSAKRKRPIGRYILIFLLSLFALGAIVLGVAYATIKIPTPDSVAVSQKTTVYYNDGVSQIGSFQRENREIISCSTLPDYVENAVVASENRTFWTDSGIDLKGIARALVNNVSTGTRQGGSTITQQYAERYYLGETKSYIGKVKEALLALKIAQTQDKNTVLCGYMNTIYFGRGAYGIQAAAHAYFNKDAKDLTVSEAALLAGIIPAPSAWDPAVDMTSATKRFTRVIRIMKEDGYIKDDQAASATMPETIQYSATDEYAGYQGYLLTMVKDELIKSGKFTEDQIMTGGYKIITTLDKDKQAAMQQVASHDTADTAVPDSVQSGGMSADVDTGEIIAVFAGEDYLKKPLNNATQASYQPGSTMKVFTLLGAAQDGTSFSTLFNGNSPRTFQGLASAVPNFGNESFGNINLYTALAQSVNTVFVDLNTKVTPQKTAEIAKKAGITSTLQSDSLYDTLGIDGVHLNEIVQAYQTIAHDGVRNDLHIVRTVTKAQGTETVYTAKTTGTTVFAAHDAQMVTSAMRRVITSGTGKTALSVGKTLAGKSGTANDSTAVSFAGYSRHVVTAFATWNQGTDGSAQELPTFGRYVSGSGYATHLFTQYMTKALASTTDEAFPTVKDTGIVGGKDGTWGLGSRSYSKSRSTTQNDAQQQSQNNSSQSGQTSQDQSSTGTNNNSNDSNSSNPNSDSSSSSGTSSSPGSSNGTTTNTPTSPQTGTDTGNQDSSSNGNSGGQGSGGN</sequence>
<dbReference type="Pfam" id="PF00905">
    <property type="entry name" value="Transpeptidase"/>
    <property type="match status" value="1"/>
</dbReference>
<comment type="caution">
    <text evidence="13">The sequence shown here is derived from an EMBL/GenBank/DDBJ whole genome shotgun (WGS) entry which is preliminary data.</text>
</comment>
<dbReference type="PANTHER" id="PTHR32282:SF34">
    <property type="entry name" value="PENICILLIN-BINDING PROTEIN 1A"/>
    <property type="match status" value="1"/>
</dbReference>
<feature type="region of interest" description="Disordered" evidence="9">
    <location>
        <begin position="1"/>
        <end position="37"/>
    </location>
</feature>
<dbReference type="InterPro" id="IPR001264">
    <property type="entry name" value="Glyco_trans_51"/>
</dbReference>
<proteinExistence type="predicted"/>
<keyword evidence="6" id="KW-0511">Multifunctional enzyme</keyword>
<evidence type="ECO:0000313" key="14">
    <source>
        <dbReference type="Proteomes" id="UP001597036"/>
    </source>
</evidence>
<keyword evidence="10" id="KW-0472">Membrane</keyword>
<evidence type="ECO:0000256" key="10">
    <source>
        <dbReference type="SAM" id="Phobius"/>
    </source>
</evidence>
<dbReference type="InterPro" id="IPR023346">
    <property type="entry name" value="Lysozyme-like_dom_sf"/>
</dbReference>
<comment type="catalytic activity">
    <reaction evidence="8">
        <text>[GlcNAc-(1-&gt;4)-Mur2Ac(oyl-L-Ala-gamma-D-Glu-L-Lys-D-Ala-D-Ala)](n)-di-trans,octa-cis-undecaprenyl diphosphate + beta-D-GlcNAc-(1-&gt;4)-Mur2Ac(oyl-L-Ala-gamma-D-Glu-L-Lys-D-Ala-D-Ala)-di-trans,octa-cis-undecaprenyl diphosphate = [GlcNAc-(1-&gt;4)-Mur2Ac(oyl-L-Ala-gamma-D-Glu-L-Lys-D-Ala-D-Ala)](n+1)-di-trans,octa-cis-undecaprenyl diphosphate + di-trans,octa-cis-undecaprenyl diphosphate + H(+)</text>
        <dbReference type="Rhea" id="RHEA:23708"/>
        <dbReference type="Rhea" id="RHEA-COMP:9602"/>
        <dbReference type="Rhea" id="RHEA-COMP:9603"/>
        <dbReference type="ChEBI" id="CHEBI:15378"/>
        <dbReference type="ChEBI" id="CHEBI:58405"/>
        <dbReference type="ChEBI" id="CHEBI:60033"/>
        <dbReference type="ChEBI" id="CHEBI:78435"/>
        <dbReference type="EC" id="2.4.99.28"/>
    </reaction>
</comment>
<dbReference type="InterPro" id="IPR036950">
    <property type="entry name" value="PBP_transglycosylase"/>
</dbReference>
<evidence type="ECO:0000313" key="13">
    <source>
        <dbReference type="EMBL" id="MFD0704373.1"/>
    </source>
</evidence>
<dbReference type="RefSeq" id="WP_377937811.1">
    <property type="nucleotide sequence ID" value="NZ_JBHTHQ010000010.1"/>
</dbReference>
<keyword evidence="14" id="KW-1185">Reference proteome</keyword>
<dbReference type="GO" id="GO:0016757">
    <property type="term" value="F:glycosyltransferase activity"/>
    <property type="evidence" value="ECO:0007669"/>
    <property type="project" value="UniProtKB-KW"/>
</dbReference>
<feature type="compositionally biased region" description="Basic and acidic residues" evidence="9">
    <location>
        <begin position="1"/>
        <end position="12"/>
    </location>
</feature>
<dbReference type="EC" id="2.4.-.-" evidence="13"/>
<feature type="domain" description="Penicillin-binding protein transpeptidase" evidence="11">
    <location>
        <begin position="360"/>
        <end position="589"/>
    </location>
</feature>
<feature type="region of interest" description="Disordered" evidence="9">
    <location>
        <begin position="646"/>
        <end position="766"/>
    </location>
</feature>
<dbReference type="InterPro" id="IPR012338">
    <property type="entry name" value="Beta-lactam/transpept-like"/>
</dbReference>
<keyword evidence="2" id="KW-0645">Protease</keyword>
<dbReference type="Gene3D" id="1.10.3810.10">
    <property type="entry name" value="Biosynthetic peptidoglycan transglycosylase-like"/>
    <property type="match status" value="1"/>
</dbReference>
<evidence type="ECO:0000256" key="5">
    <source>
        <dbReference type="ARBA" id="ARBA00022801"/>
    </source>
</evidence>
<feature type="compositionally biased region" description="Polar residues" evidence="9">
    <location>
        <begin position="14"/>
        <end position="26"/>
    </location>
</feature>
<keyword evidence="3 13" id="KW-0328">Glycosyltransferase</keyword>
<keyword evidence="5" id="KW-0378">Hydrolase</keyword>
<accession>A0ABW2Y3M3</accession>
<keyword evidence="10" id="KW-0812">Transmembrane</keyword>
<dbReference type="InterPro" id="IPR050396">
    <property type="entry name" value="Glycosyltr_51/Transpeptidase"/>
</dbReference>
<reference evidence="14" key="1">
    <citation type="journal article" date="2019" name="Int. J. Syst. Evol. Microbiol.">
        <title>The Global Catalogue of Microorganisms (GCM) 10K type strain sequencing project: providing services to taxonomists for standard genome sequencing and annotation.</title>
        <authorList>
            <consortium name="The Broad Institute Genomics Platform"/>
            <consortium name="The Broad Institute Genome Sequencing Center for Infectious Disease"/>
            <person name="Wu L."/>
            <person name="Ma J."/>
        </authorList>
    </citation>
    <scope>NUCLEOTIDE SEQUENCE [LARGE SCALE GENOMIC DNA]</scope>
    <source>
        <strain evidence="14">CCM 8604</strain>
    </source>
</reference>
<evidence type="ECO:0000259" key="11">
    <source>
        <dbReference type="Pfam" id="PF00905"/>
    </source>
</evidence>
<name>A0ABW2Y3M3_9BIFI</name>
<feature type="compositionally biased region" description="Low complexity" evidence="9">
    <location>
        <begin position="672"/>
        <end position="756"/>
    </location>
</feature>
<feature type="compositionally biased region" description="Gly residues" evidence="9">
    <location>
        <begin position="757"/>
        <end position="766"/>
    </location>
</feature>
<dbReference type="SUPFAM" id="SSF53955">
    <property type="entry name" value="Lysozyme-like"/>
    <property type="match status" value="1"/>
</dbReference>
<feature type="domain" description="Glycosyl transferase family 51" evidence="12">
    <location>
        <begin position="92"/>
        <end position="263"/>
    </location>
</feature>
<gene>
    <name evidence="13" type="ORF">ACFQY8_01210</name>
</gene>
<evidence type="ECO:0000256" key="3">
    <source>
        <dbReference type="ARBA" id="ARBA00022676"/>
    </source>
</evidence>
<evidence type="ECO:0000256" key="8">
    <source>
        <dbReference type="ARBA" id="ARBA00049902"/>
    </source>
</evidence>
<dbReference type="Proteomes" id="UP001597036">
    <property type="component" value="Unassembled WGS sequence"/>
</dbReference>
<comment type="catalytic activity">
    <reaction evidence="7">
        <text>Preferential cleavage: (Ac)2-L-Lys-D-Ala-|-D-Ala. Also transpeptidation of peptidyl-alanyl moieties that are N-acyl substituents of D-alanine.</text>
        <dbReference type="EC" id="3.4.16.4"/>
    </reaction>
</comment>
<dbReference type="Pfam" id="PF00912">
    <property type="entry name" value="Transgly"/>
    <property type="match status" value="1"/>
</dbReference>
<evidence type="ECO:0000256" key="9">
    <source>
        <dbReference type="SAM" id="MobiDB-lite"/>
    </source>
</evidence>
<dbReference type="InterPro" id="IPR001460">
    <property type="entry name" value="PCN-bd_Tpept"/>
</dbReference>
<dbReference type="PANTHER" id="PTHR32282">
    <property type="entry name" value="BINDING PROTEIN TRANSPEPTIDASE, PUTATIVE-RELATED"/>
    <property type="match status" value="1"/>
</dbReference>
<evidence type="ECO:0000256" key="2">
    <source>
        <dbReference type="ARBA" id="ARBA00022670"/>
    </source>
</evidence>
<keyword evidence="1" id="KW-0121">Carboxypeptidase</keyword>
<evidence type="ECO:0000256" key="6">
    <source>
        <dbReference type="ARBA" id="ARBA00023268"/>
    </source>
</evidence>
<feature type="compositionally biased region" description="Gly residues" evidence="9">
    <location>
        <begin position="652"/>
        <end position="661"/>
    </location>
</feature>
<feature type="transmembrane region" description="Helical" evidence="10">
    <location>
        <begin position="45"/>
        <end position="68"/>
    </location>
</feature>
<protein>
    <submittedName>
        <fullName evidence="13">Transglycosylase domain-containing protein</fullName>
        <ecNumber evidence="13">2.4.-.-</ecNumber>
    </submittedName>
</protein>
<dbReference type="EMBL" id="JBHTHQ010000010">
    <property type="protein sequence ID" value="MFD0704373.1"/>
    <property type="molecule type" value="Genomic_DNA"/>
</dbReference>
<keyword evidence="4 13" id="KW-0808">Transferase</keyword>
<evidence type="ECO:0000256" key="4">
    <source>
        <dbReference type="ARBA" id="ARBA00022679"/>
    </source>
</evidence>
<evidence type="ECO:0000256" key="7">
    <source>
        <dbReference type="ARBA" id="ARBA00034000"/>
    </source>
</evidence>
<organism evidence="13 14">
    <name type="scientific">Alloscardovia venturai</name>
    <dbReference type="NCBI Taxonomy" id="1769421"/>
    <lineage>
        <taxon>Bacteria</taxon>
        <taxon>Bacillati</taxon>
        <taxon>Actinomycetota</taxon>
        <taxon>Actinomycetes</taxon>
        <taxon>Bifidobacteriales</taxon>
        <taxon>Bifidobacteriaceae</taxon>
        <taxon>Alloscardovia</taxon>
    </lineage>
</organism>
<keyword evidence="10" id="KW-1133">Transmembrane helix</keyword>
<feature type="compositionally biased region" description="Basic residues" evidence="9">
    <location>
        <begin position="27"/>
        <end position="37"/>
    </location>
</feature>
<dbReference type="Gene3D" id="3.40.710.10">
    <property type="entry name" value="DD-peptidase/beta-lactamase superfamily"/>
    <property type="match status" value="1"/>
</dbReference>
<evidence type="ECO:0000259" key="12">
    <source>
        <dbReference type="Pfam" id="PF00912"/>
    </source>
</evidence>
<evidence type="ECO:0000256" key="1">
    <source>
        <dbReference type="ARBA" id="ARBA00022645"/>
    </source>
</evidence>
<dbReference type="SUPFAM" id="SSF56601">
    <property type="entry name" value="beta-lactamase/transpeptidase-like"/>
    <property type="match status" value="1"/>
</dbReference>